<dbReference type="OMA" id="VPNDSDC"/>
<dbReference type="OrthoDB" id="74240at2759"/>
<name>V3ZDV0_LOTGI</name>
<keyword evidence="3" id="KW-0809">Transit peptide</keyword>
<dbReference type="GeneID" id="20246202"/>
<sequence length="83" mass="10025">MVKKEALSLSRFMLRTQVLKLYRDIFRLIKNVPDKSYREQLKEWARHDFKANKHHTDEMAIKMLLTKGKMTYDEVHQAIDMSK</sequence>
<organism evidence="8 9">
    <name type="scientific">Lottia gigantea</name>
    <name type="common">Giant owl limpet</name>
    <dbReference type="NCBI Taxonomy" id="225164"/>
    <lineage>
        <taxon>Eukaryota</taxon>
        <taxon>Metazoa</taxon>
        <taxon>Spiralia</taxon>
        <taxon>Lophotrochozoa</taxon>
        <taxon>Mollusca</taxon>
        <taxon>Gastropoda</taxon>
        <taxon>Patellogastropoda</taxon>
        <taxon>Lottioidea</taxon>
        <taxon>Lottiidae</taxon>
        <taxon>Lottia</taxon>
    </lineage>
</organism>
<protein>
    <recommendedName>
        <fullName evidence="5">LYR motif-containing protein 2</fullName>
    </recommendedName>
</protein>
<dbReference type="InterPro" id="IPR045293">
    <property type="entry name" value="Complex1_LYR_LYRM2"/>
</dbReference>
<dbReference type="PANTHER" id="PTHR13675">
    <property type="entry name" value="LYR MOTIF-CONTAINING PROTEIN 2"/>
    <property type="match status" value="1"/>
</dbReference>
<evidence type="ECO:0000256" key="3">
    <source>
        <dbReference type="ARBA" id="ARBA00022946"/>
    </source>
</evidence>
<dbReference type="RefSeq" id="XP_009060322.1">
    <property type="nucleotide sequence ID" value="XM_009062074.1"/>
</dbReference>
<comment type="function">
    <text evidence="6">Involved in efficient integration of the N-module into mitochondrial respiratory chain complex I.</text>
</comment>
<evidence type="ECO:0000259" key="7">
    <source>
        <dbReference type="Pfam" id="PF05347"/>
    </source>
</evidence>
<dbReference type="EMBL" id="KB202619">
    <property type="protein sequence ID" value="ESO89293.1"/>
    <property type="molecule type" value="Genomic_DNA"/>
</dbReference>
<gene>
    <name evidence="8" type="ORF">LOTGIDRAFT_210328</name>
</gene>
<dbReference type="CTD" id="20246202"/>
<comment type="similarity">
    <text evidence="2">Belongs to the complex I LYR family.</text>
</comment>
<evidence type="ECO:0000256" key="5">
    <source>
        <dbReference type="ARBA" id="ARBA00026235"/>
    </source>
</evidence>
<dbReference type="Proteomes" id="UP000030746">
    <property type="component" value="Unassembled WGS sequence"/>
</dbReference>
<reference evidence="8 9" key="1">
    <citation type="journal article" date="2013" name="Nature">
        <title>Insights into bilaterian evolution from three spiralian genomes.</title>
        <authorList>
            <person name="Simakov O."/>
            <person name="Marletaz F."/>
            <person name="Cho S.J."/>
            <person name="Edsinger-Gonzales E."/>
            <person name="Havlak P."/>
            <person name="Hellsten U."/>
            <person name="Kuo D.H."/>
            <person name="Larsson T."/>
            <person name="Lv J."/>
            <person name="Arendt D."/>
            <person name="Savage R."/>
            <person name="Osoegawa K."/>
            <person name="de Jong P."/>
            <person name="Grimwood J."/>
            <person name="Chapman J.A."/>
            <person name="Shapiro H."/>
            <person name="Aerts A."/>
            <person name="Otillar R.P."/>
            <person name="Terry A.Y."/>
            <person name="Boore J.L."/>
            <person name="Grigoriev I.V."/>
            <person name="Lindberg D.R."/>
            <person name="Seaver E.C."/>
            <person name="Weisblat D.A."/>
            <person name="Putnam N.H."/>
            <person name="Rokhsar D.S."/>
        </authorList>
    </citation>
    <scope>NUCLEOTIDE SEQUENCE [LARGE SCALE GENOMIC DNA]</scope>
</reference>
<keyword evidence="4" id="KW-0496">Mitochondrion</keyword>
<proteinExistence type="inferred from homology"/>
<dbReference type="GO" id="GO:0005739">
    <property type="term" value="C:mitochondrion"/>
    <property type="evidence" value="ECO:0007669"/>
    <property type="project" value="UniProtKB-SubCell"/>
</dbReference>
<dbReference type="AlphaFoldDB" id="V3ZDV0"/>
<evidence type="ECO:0000313" key="9">
    <source>
        <dbReference type="Proteomes" id="UP000030746"/>
    </source>
</evidence>
<dbReference type="Pfam" id="PF05347">
    <property type="entry name" value="Complex1_LYR"/>
    <property type="match status" value="1"/>
</dbReference>
<evidence type="ECO:0000256" key="4">
    <source>
        <dbReference type="ARBA" id="ARBA00023128"/>
    </source>
</evidence>
<dbReference type="CDD" id="cd20262">
    <property type="entry name" value="Complex1_LYR_LYRM2"/>
    <property type="match status" value="1"/>
</dbReference>
<evidence type="ECO:0000256" key="2">
    <source>
        <dbReference type="ARBA" id="ARBA00009508"/>
    </source>
</evidence>
<feature type="domain" description="Complex 1 LYR protein" evidence="7">
    <location>
        <begin position="17"/>
        <end position="71"/>
    </location>
</feature>
<evidence type="ECO:0000256" key="6">
    <source>
        <dbReference type="ARBA" id="ARBA00044735"/>
    </source>
</evidence>
<dbReference type="InterPro" id="IPR008011">
    <property type="entry name" value="Complex1_LYR_dom"/>
</dbReference>
<dbReference type="PANTHER" id="PTHR13675:SF0">
    <property type="entry name" value="LYR MOTIF-CONTAINING PROTEIN 2"/>
    <property type="match status" value="1"/>
</dbReference>
<dbReference type="KEGG" id="lgi:LOTGIDRAFT_210328"/>
<accession>V3ZDV0</accession>
<dbReference type="HOGENOM" id="CLU_151409_1_0_1"/>
<evidence type="ECO:0000313" key="8">
    <source>
        <dbReference type="EMBL" id="ESO89293.1"/>
    </source>
</evidence>
<keyword evidence="9" id="KW-1185">Reference proteome</keyword>
<comment type="subcellular location">
    <subcellularLocation>
        <location evidence="1">Mitochondrion</location>
    </subcellularLocation>
</comment>
<evidence type="ECO:0000256" key="1">
    <source>
        <dbReference type="ARBA" id="ARBA00004173"/>
    </source>
</evidence>